<dbReference type="AlphaFoldDB" id="A0A448KF98"/>
<dbReference type="Gene3D" id="3.40.630.30">
    <property type="match status" value="1"/>
</dbReference>
<keyword evidence="10 15" id="KW-0949">S-adenosyl-L-methionine</keyword>
<dbReference type="PROSITE" id="PS51186">
    <property type="entry name" value="GNAT"/>
    <property type="match status" value="1"/>
</dbReference>
<feature type="region of interest" description="Disordered" evidence="16">
    <location>
        <begin position="74"/>
        <end position="105"/>
    </location>
</feature>
<dbReference type="CDD" id="cd18080">
    <property type="entry name" value="TrmD-like"/>
    <property type="match status" value="1"/>
</dbReference>
<sequence length="484" mass="51293">MRIDVVTIFPDYLRALELSLIGRATTGGPLEIGIHDLRKWTHDRHRTVDDTPIGGGAGMVMKPDVWGEALDELLSAPPPARPDHEADQGGQGGGPSQGGAPVLIIPTPSGEVLTQRIAEDLATREHLVMACGRYEGIDARVAEHYASRGVEVRELSIGDYVLNGGEAAALVIIEAVARLLPGVLGNPDSVVEESHGASGLLEYPVHTRPVSWRGLEPDPALLSGDHGRIRRLRRDQAIARTAQRRPDLISRLDPASLDSADRAALAAQGWVVPAGAASPQPVVIRPARVGDLESIADLAARTFPDACPEYIPAEQIAEHIAANLTPQRFAAWLADERVPLLVARALQAPGGAEEQGPVLGYSTLILEVLDEAGEPPIGLDARPECVQAAPGQVIAELSKVYTDPAMRGSGLAAALVGHSLRLAGEHGVDLVWLGTSTRNKRAQKAYRRAGFALAGERSYGVGAVICHDVVMTRTINRSTAGETA</sequence>
<comment type="catalytic activity">
    <reaction evidence="14 15">
        <text>guanosine(37) in tRNA + S-adenosyl-L-methionine = N(1)-methylguanosine(37) in tRNA + S-adenosyl-L-homocysteine + H(+)</text>
        <dbReference type="Rhea" id="RHEA:36899"/>
        <dbReference type="Rhea" id="RHEA-COMP:10145"/>
        <dbReference type="Rhea" id="RHEA-COMP:10147"/>
        <dbReference type="ChEBI" id="CHEBI:15378"/>
        <dbReference type="ChEBI" id="CHEBI:57856"/>
        <dbReference type="ChEBI" id="CHEBI:59789"/>
        <dbReference type="ChEBI" id="CHEBI:73542"/>
        <dbReference type="ChEBI" id="CHEBI:74269"/>
        <dbReference type="EC" id="2.1.1.228"/>
    </reaction>
</comment>
<dbReference type="GO" id="GO:0005829">
    <property type="term" value="C:cytosol"/>
    <property type="evidence" value="ECO:0007669"/>
    <property type="project" value="TreeGrafter"/>
</dbReference>
<evidence type="ECO:0000256" key="12">
    <source>
        <dbReference type="ARBA" id="ARBA00029736"/>
    </source>
</evidence>
<keyword evidence="8 15" id="KW-0489">Methyltransferase</keyword>
<dbReference type="InterPro" id="IPR029026">
    <property type="entry name" value="tRNA_m1G_MTases_N"/>
</dbReference>
<evidence type="ECO:0000256" key="13">
    <source>
        <dbReference type="ARBA" id="ARBA00033392"/>
    </source>
</evidence>
<reference evidence="18 19" key="1">
    <citation type="submission" date="2018-12" db="EMBL/GenBank/DDBJ databases">
        <authorList>
            <consortium name="Pathogen Informatics"/>
        </authorList>
    </citation>
    <scope>NUCLEOTIDE SEQUENCE [LARGE SCALE GENOMIC DNA]</scope>
    <source>
        <strain evidence="18 19">NCTC11923</strain>
    </source>
</reference>
<evidence type="ECO:0000256" key="4">
    <source>
        <dbReference type="ARBA" id="ARBA00011738"/>
    </source>
</evidence>
<dbReference type="InterPro" id="IPR016009">
    <property type="entry name" value="tRNA_MeTrfase_TRMD/TRM10"/>
</dbReference>
<evidence type="ECO:0000256" key="6">
    <source>
        <dbReference type="ARBA" id="ARBA00014679"/>
    </source>
</evidence>
<dbReference type="SUPFAM" id="SSF75217">
    <property type="entry name" value="alpha/beta knot"/>
    <property type="match status" value="1"/>
</dbReference>
<evidence type="ECO:0000256" key="3">
    <source>
        <dbReference type="ARBA" id="ARBA00007630"/>
    </source>
</evidence>
<protein>
    <recommendedName>
        <fullName evidence="6 15">tRNA (guanine-N(1)-)-methyltransferase</fullName>
        <ecNumber evidence="5 15">2.1.1.228</ecNumber>
    </recommendedName>
    <alternativeName>
        <fullName evidence="12 15">M1G-methyltransferase</fullName>
    </alternativeName>
    <alternativeName>
        <fullName evidence="13 15">tRNA [GM37] methyltransferase</fullName>
    </alternativeName>
</protein>
<organism evidence="18 19">
    <name type="scientific">Actinomyces slackii</name>
    <dbReference type="NCBI Taxonomy" id="52774"/>
    <lineage>
        <taxon>Bacteria</taxon>
        <taxon>Bacillati</taxon>
        <taxon>Actinomycetota</taxon>
        <taxon>Actinomycetes</taxon>
        <taxon>Actinomycetales</taxon>
        <taxon>Actinomycetaceae</taxon>
        <taxon>Actinomyces</taxon>
    </lineage>
</organism>
<evidence type="ECO:0000313" key="18">
    <source>
        <dbReference type="EMBL" id="VEG75613.1"/>
    </source>
</evidence>
<keyword evidence="11 15" id="KW-0819">tRNA processing</keyword>
<dbReference type="HAMAP" id="MF_00605">
    <property type="entry name" value="TrmD"/>
    <property type="match status" value="1"/>
</dbReference>
<evidence type="ECO:0000256" key="5">
    <source>
        <dbReference type="ARBA" id="ARBA00012807"/>
    </source>
</evidence>
<gene>
    <name evidence="15 18" type="primary">trmD</name>
    <name evidence="18" type="ORF">NCTC11923_02285</name>
</gene>
<keyword evidence="7 15" id="KW-0963">Cytoplasm</keyword>
<evidence type="ECO:0000313" key="19">
    <source>
        <dbReference type="Proteomes" id="UP000276899"/>
    </source>
</evidence>
<keyword evidence="19" id="KW-1185">Reference proteome</keyword>
<dbReference type="InterPro" id="IPR023148">
    <property type="entry name" value="tRNA_m1G_MeTrfase_C_sf"/>
</dbReference>
<dbReference type="RefSeq" id="WP_034514753.1">
    <property type="nucleotide sequence ID" value="NZ_CBCRWE010000001.1"/>
</dbReference>
<comment type="subcellular location">
    <subcellularLocation>
        <location evidence="2 15">Cytoplasm</location>
    </subcellularLocation>
</comment>
<dbReference type="InterPro" id="IPR029028">
    <property type="entry name" value="Alpha/beta_knot_MTases"/>
</dbReference>
<comment type="function">
    <text evidence="1 15">Specifically methylates guanosine-37 in various tRNAs.</text>
</comment>
<dbReference type="GO" id="GO:0002939">
    <property type="term" value="P:tRNA N1-guanine methylation"/>
    <property type="evidence" value="ECO:0007669"/>
    <property type="project" value="TreeGrafter"/>
</dbReference>
<dbReference type="InterPro" id="IPR000182">
    <property type="entry name" value="GNAT_dom"/>
</dbReference>
<dbReference type="Proteomes" id="UP000276899">
    <property type="component" value="Chromosome"/>
</dbReference>
<accession>A0A448KF98</accession>
<dbReference type="InterPro" id="IPR002649">
    <property type="entry name" value="tRNA_m1G_MeTrfase_TrmD"/>
</dbReference>
<dbReference type="GO" id="GO:0016747">
    <property type="term" value="F:acyltransferase activity, transferring groups other than amino-acyl groups"/>
    <property type="evidence" value="ECO:0007669"/>
    <property type="project" value="InterPro"/>
</dbReference>
<keyword evidence="9 15" id="KW-0808">Transferase</keyword>
<dbReference type="GO" id="GO:0052906">
    <property type="term" value="F:tRNA (guanine(37)-N1)-methyltransferase activity"/>
    <property type="evidence" value="ECO:0007669"/>
    <property type="project" value="UniProtKB-UniRule"/>
</dbReference>
<dbReference type="CDD" id="cd04301">
    <property type="entry name" value="NAT_SF"/>
    <property type="match status" value="1"/>
</dbReference>
<evidence type="ECO:0000256" key="9">
    <source>
        <dbReference type="ARBA" id="ARBA00022679"/>
    </source>
</evidence>
<dbReference type="PANTHER" id="PTHR46417">
    <property type="entry name" value="TRNA (GUANINE-N(1)-)-METHYLTRANSFERASE"/>
    <property type="match status" value="1"/>
</dbReference>
<proteinExistence type="inferred from homology"/>
<feature type="binding site" evidence="15">
    <location>
        <position position="132"/>
    </location>
    <ligand>
        <name>S-adenosyl-L-methionine</name>
        <dbReference type="ChEBI" id="CHEBI:59789"/>
    </ligand>
</feature>
<comment type="subunit">
    <text evidence="4 15">Homodimer.</text>
</comment>
<dbReference type="STRING" id="1278298.GCA_000428685_01177"/>
<dbReference type="EC" id="2.1.1.228" evidence="5 15"/>
<name>A0A448KF98_9ACTO</name>
<dbReference type="Gene3D" id="1.10.1270.20">
    <property type="entry name" value="tRNA(m1g37)methyltransferase, domain 2"/>
    <property type="match status" value="1"/>
</dbReference>
<dbReference type="SUPFAM" id="SSF55729">
    <property type="entry name" value="Acyl-CoA N-acyltransferases (Nat)"/>
    <property type="match status" value="1"/>
</dbReference>
<evidence type="ECO:0000256" key="11">
    <source>
        <dbReference type="ARBA" id="ARBA00022694"/>
    </source>
</evidence>
<evidence type="ECO:0000256" key="15">
    <source>
        <dbReference type="HAMAP-Rule" id="MF_00605"/>
    </source>
</evidence>
<comment type="similarity">
    <text evidence="3 15">Belongs to the RNA methyltransferase TrmD family.</text>
</comment>
<dbReference type="InterPro" id="IPR016181">
    <property type="entry name" value="Acyl_CoA_acyltransferase"/>
</dbReference>
<evidence type="ECO:0000256" key="7">
    <source>
        <dbReference type="ARBA" id="ARBA00022490"/>
    </source>
</evidence>
<evidence type="ECO:0000256" key="2">
    <source>
        <dbReference type="ARBA" id="ARBA00004496"/>
    </source>
</evidence>
<dbReference type="Pfam" id="PF00583">
    <property type="entry name" value="Acetyltransf_1"/>
    <property type="match status" value="1"/>
</dbReference>
<evidence type="ECO:0000256" key="10">
    <source>
        <dbReference type="ARBA" id="ARBA00022691"/>
    </source>
</evidence>
<evidence type="ECO:0000256" key="14">
    <source>
        <dbReference type="ARBA" id="ARBA00047783"/>
    </source>
</evidence>
<evidence type="ECO:0000259" key="17">
    <source>
        <dbReference type="PROSITE" id="PS51186"/>
    </source>
</evidence>
<dbReference type="Pfam" id="PF01746">
    <property type="entry name" value="tRNA_m1G_MT"/>
    <property type="match status" value="1"/>
</dbReference>
<evidence type="ECO:0000256" key="16">
    <source>
        <dbReference type="SAM" id="MobiDB-lite"/>
    </source>
</evidence>
<evidence type="ECO:0000256" key="8">
    <source>
        <dbReference type="ARBA" id="ARBA00022603"/>
    </source>
</evidence>
<dbReference type="NCBIfam" id="NF000648">
    <property type="entry name" value="PRK00026.1"/>
    <property type="match status" value="1"/>
</dbReference>
<feature type="domain" description="N-acetyltransferase" evidence="17">
    <location>
        <begin position="282"/>
        <end position="476"/>
    </location>
</feature>
<feature type="binding site" evidence="15">
    <location>
        <begin position="157"/>
        <end position="162"/>
    </location>
    <ligand>
        <name>S-adenosyl-L-methionine</name>
        <dbReference type="ChEBI" id="CHEBI:59789"/>
    </ligand>
</feature>
<dbReference type="EMBL" id="LR134363">
    <property type="protein sequence ID" value="VEG75613.1"/>
    <property type="molecule type" value="Genomic_DNA"/>
</dbReference>
<dbReference type="PANTHER" id="PTHR46417:SF1">
    <property type="entry name" value="TRNA (GUANINE-N(1)-)-METHYLTRANSFERASE"/>
    <property type="match status" value="1"/>
</dbReference>
<evidence type="ECO:0000256" key="1">
    <source>
        <dbReference type="ARBA" id="ARBA00002634"/>
    </source>
</evidence>
<dbReference type="Gene3D" id="3.40.1280.10">
    <property type="match status" value="1"/>
</dbReference>
<dbReference type="KEGG" id="asla:NCTC11923_02285"/>